<feature type="transmembrane region" description="Helical" evidence="6">
    <location>
        <begin position="38"/>
        <end position="60"/>
    </location>
</feature>
<organism evidence="8 9">
    <name type="scientific">Paraburkholderia caballeronis</name>
    <dbReference type="NCBI Taxonomy" id="416943"/>
    <lineage>
        <taxon>Bacteria</taxon>
        <taxon>Pseudomonadati</taxon>
        <taxon>Pseudomonadota</taxon>
        <taxon>Betaproteobacteria</taxon>
        <taxon>Burkholderiales</taxon>
        <taxon>Burkholderiaceae</taxon>
        <taxon>Paraburkholderia</taxon>
    </lineage>
</organism>
<feature type="transmembrane region" description="Helical" evidence="6">
    <location>
        <begin position="133"/>
        <end position="153"/>
    </location>
</feature>
<evidence type="ECO:0000313" key="9">
    <source>
        <dbReference type="Proteomes" id="UP000199120"/>
    </source>
</evidence>
<feature type="transmembrane region" description="Helical" evidence="6">
    <location>
        <begin position="329"/>
        <end position="349"/>
    </location>
</feature>
<feature type="transmembrane region" description="Helical" evidence="6">
    <location>
        <begin position="355"/>
        <end position="375"/>
    </location>
</feature>
<accession>A0A1H7M0L3</accession>
<feature type="transmembrane region" description="Helical" evidence="6">
    <location>
        <begin position="296"/>
        <end position="317"/>
    </location>
</feature>
<keyword evidence="2" id="KW-0813">Transport</keyword>
<keyword evidence="9" id="KW-1185">Reference proteome</keyword>
<protein>
    <submittedName>
        <fullName evidence="8">MFS transporter, ACS family, tartrate transporter</fullName>
    </submittedName>
</protein>
<evidence type="ECO:0000256" key="6">
    <source>
        <dbReference type="SAM" id="Phobius"/>
    </source>
</evidence>
<reference evidence="9" key="1">
    <citation type="submission" date="2016-10" db="EMBL/GenBank/DDBJ databases">
        <authorList>
            <person name="Varghese N."/>
            <person name="Submissions S."/>
        </authorList>
    </citation>
    <scope>NUCLEOTIDE SEQUENCE [LARGE SCALE GENOMIC DNA]</scope>
    <source>
        <strain evidence="9">LMG 26416</strain>
    </source>
</reference>
<dbReference type="OrthoDB" id="9087482at2"/>
<dbReference type="PROSITE" id="PS50850">
    <property type="entry name" value="MFS"/>
    <property type="match status" value="1"/>
</dbReference>
<evidence type="ECO:0000313" key="8">
    <source>
        <dbReference type="EMBL" id="SEL04701.1"/>
    </source>
</evidence>
<feature type="transmembrane region" description="Helical" evidence="6">
    <location>
        <begin position="72"/>
        <end position="95"/>
    </location>
</feature>
<evidence type="ECO:0000259" key="7">
    <source>
        <dbReference type="PROSITE" id="PS50850"/>
    </source>
</evidence>
<dbReference type="PANTHER" id="PTHR43791:SF36">
    <property type="entry name" value="TRANSPORTER, PUTATIVE (AFU_ORTHOLOGUE AFUA_6G08340)-RELATED"/>
    <property type="match status" value="1"/>
</dbReference>
<evidence type="ECO:0000256" key="5">
    <source>
        <dbReference type="ARBA" id="ARBA00023136"/>
    </source>
</evidence>
<dbReference type="Proteomes" id="UP000199120">
    <property type="component" value="Unassembled WGS sequence"/>
</dbReference>
<dbReference type="AlphaFoldDB" id="A0A1H7M0L3"/>
<feature type="transmembrane region" description="Helical" evidence="6">
    <location>
        <begin position="107"/>
        <end position="127"/>
    </location>
</feature>
<dbReference type="SUPFAM" id="SSF103473">
    <property type="entry name" value="MFS general substrate transporter"/>
    <property type="match status" value="1"/>
</dbReference>
<dbReference type="InterPro" id="IPR036259">
    <property type="entry name" value="MFS_trans_sf"/>
</dbReference>
<feature type="transmembrane region" description="Helical" evidence="6">
    <location>
        <begin position="263"/>
        <end position="284"/>
    </location>
</feature>
<proteinExistence type="predicted"/>
<evidence type="ECO:0000256" key="4">
    <source>
        <dbReference type="ARBA" id="ARBA00022989"/>
    </source>
</evidence>
<feature type="transmembrane region" description="Helical" evidence="6">
    <location>
        <begin position="387"/>
        <end position="408"/>
    </location>
</feature>
<name>A0A1H7M0L3_9BURK</name>
<evidence type="ECO:0000256" key="3">
    <source>
        <dbReference type="ARBA" id="ARBA00022692"/>
    </source>
</evidence>
<dbReference type="RefSeq" id="WP_090547495.1">
    <property type="nucleotide sequence ID" value="NZ_FNSR01000002.1"/>
</dbReference>
<keyword evidence="4 6" id="KW-1133">Transmembrane helix</keyword>
<keyword evidence="5 6" id="KW-0472">Membrane</keyword>
<feature type="transmembrane region" description="Helical" evidence="6">
    <location>
        <begin position="197"/>
        <end position="217"/>
    </location>
</feature>
<dbReference type="FunFam" id="1.20.1250.20:FF:000018">
    <property type="entry name" value="MFS transporter permease"/>
    <property type="match status" value="1"/>
</dbReference>
<feature type="domain" description="Major facilitator superfamily (MFS) profile" evidence="7">
    <location>
        <begin position="37"/>
        <end position="443"/>
    </location>
</feature>
<dbReference type="Pfam" id="PF07690">
    <property type="entry name" value="MFS_1"/>
    <property type="match status" value="1"/>
</dbReference>
<gene>
    <name evidence="8" type="ORF">SAMN05192542_104569</name>
</gene>
<dbReference type="PANTHER" id="PTHR43791">
    <property type="entry name" value="PERMEASE-RELATED"/>
    <property type="match status" value="1"/>
</dbReference>
<dbReference type="InterPro" id="IPR020846">
    <property type="entry name" value="MFS_dom"/>
</dbReference>
<sequence>MSVSPQSATAAASPGDAIPMSGAVDGDRVVTRVGRRMMWYLIALYVVSVLDRGNLSFASFSMNRQLGLTPQMYGVGVGILFLGYSLFELPSNLALARYGARVTLTRIAILFGLVTMSMAFVTGPYSFYTVRGLLGIAEAGLTPGVFLFLSYWIPQNHRARYNAMFTYAIPSAYVVSSLISGTIMQLDGLWSIPGWKWLFVLEGLPAVALGVFGIFYLTDRPHQAKWLSDDEKRWLQKQLDDTDTAATAPHLPTDLRSVLARPALWVLTLGYVGIFAGNATVGAWAPQILHGNGVSLGAIGLVAALPPLAGIVGMTFLSRRSDRRKERVNHTVACMVIAAAGYLMVAVSANLGTAIVGFMLANIGVYASLAIFWSIPQTYLPTRAKPAAIAIISSCGAILGGWVIPILVGRVQGQMHSLPAGMVVIAASFVGSAVCILFAGRRLAATNTGA</sequence>
<dbReference type="InterPro" id="IPR011701">
    <property type="entry name" value="MFS"/>
</dbReference>
<dbReference type="EMBL" id="FOAJ01000004">
    <property type="protein sequence ID" value="SEL04701.1"/>
    <property type="molecule type" value="Genomic_DNA"/>
</dbReference>
<feature type="transmembrane region" description="Helical" evidence="6">
    <location>
        <begin position="420"/>
        <end position="440"/>
    </location>
</feature>
<feature type="transmembrane region" description="Helical" evidence="6">
    <location>
        <begin position="165"/>
        <end position="185"/>
    </location>
</feature>
<evidence type="ECO:0000256" key="1">
    <source>
        <dbReference type="ARBA" id="ARBA00004141"/>
    </source>
</evidence>
<dbReference type="Gene3D" id="1.20.1250.20">
    <property type="entry name" value="MFS general substrate transporter like domains"/>
    <property type="match status" value="2"/>
</dbReference>
<evidence type="ECO:0000256" key="2">
    <source>
        <dbReference type="ARBA" id="ARBA00022448"/>
    </source>
</evidence>
<comment type="subcellular location">
    <subcellularLocation>
        <location evidence="1">Membrane</location>
        <topology evidence="1">Multi-pass membrane protein</topology>
    </subcellularLocation>
</comment>
<keyword evidence="3 6" id="KW-0812">Transmembrane</keyword>
<dbReference type="GO" id="GO:0016020">
    <property type="term" value="C:membrane"/>
    <property type="evidence" value="ECO:0007669"/>
    <property type="project" value="UniProtKB-SubCell"/>
</dbReference>
<dbReference type="GO" id="GO:0022857">
    <property type="term" value="F:transmembrane transporter activity"/>
    <property type="evidence" value="ECO:0007669"/>
    <property type="project" value="InterPro"/>
</dbReference>
<dbReference type="STRING" id="416943.SAMN05445871_3607"/>